<dbReference type="RefSeq" id="WP_191734924.1">
    <property type="nucleotide sequence ID" value="NZ_JACYFS010000001.1"/>
</dbReference>
<dbReference type="Proteomes" id="UP000637299">
    <property type="component" value="Unassembled WGS sequence"/>
</dbReference>
<protein>
    <submittedName>
        <fullName evidence="1">Uncharacterized protein</fullName>
    </submittedName>
</protein>
<gene>
    <name evidence="1" type="ORF">IC610_01590</name>
</gene>
<keyword evidence="2" id="KW-1185">Reference proteome</keyword>
<proteinExistence type="predicted"/>
<dbReference type="EMBL" id="JACYFS010000001">
    <property type="protein sequence ID" value="MBD8081108.1"/>
    <property type="molecule type" value="Genomic_DNA"/>
</dbReference>
<reference evidence="1 2" key="1">
    <citation type="submission" date="2020-09" db="EMBL/GenBank/DDBJ databases">
        <title>Genome seq and assembly of Chryseobacterium sp.</title>
        <authorList>
            <person name="Chhetri G."/>
        </authorList>
    </citation>
    <scope>NUCLEOTIDE SEQUENCE [LARGE SCALE GENOMIC DNA]</scope>
    <source>
        <strain evidence="1 2">GCR10</strain>
    </source>
</reference>
<evidence type="ECO:0000313" key="2">
    <source>
        <dbReference type="Proteomes" id="UP000637299"/>
    </source>
</evidence>
<organism evidence="1 2">
    <name type="scientific">Chryseobacterium caseinilyticum</name>
    <dbReference type="NCBI Taxonomy" id="2771428"/>
    <lineage>
        <taxon>Bacteria</taxon>
        <taxon>Pseudomonadati</taxon>
        <taxon>Bacteroidota</taxon>
        <taxon>Flavobacteriia</taxon>
        <taxon>Flavobacteriales</taxon>
        <taxon>Weeksellaceae</taxon>
        <taxon>Chryseobacterium group</taxon>
        <taxon>Chryseobacterium</taxon>
    </lineage>
</organism>
<comment type="caution">
    <text evidence="1">The sequence shown here is derived from an EMBL/GenBank/DDBJ whole genome shotgun (WGS) entry which is preliminary data.</text>
</comment>
<name>A0ABR8Z783_9FLAO</name>
<sequence>MNKANALNKKIKEYEEALNCFEHRYGENNEFVFDRTPKILLDVDDLDDGREQIPIPMILSDELAEFLKEQILSNLNLAKEEFINL</sequence>
<accession>A0ABR8Z783</accession>
<evidence type="ECO:0000313" key="1">
    <source>
        <dbReference type="EMBL" id="MBD8081108.1"/>
    </source>
</evidence>